<evidence type="ECO:0000256" key="1">
    <source>
        <dbReference type="SAM" id="MobiDB-lite"/>
    </source>
</evidence>
<feature type="region of interest" description="Disordered" evidence="1">
    <location>
        <begin position="261"/>
        <end position="280"/>
    </location>
</feature>
<sequence>MKPRRDELVQLGENALEQLRGPVLTEFRRRLGRWRDPRARLIRRRRVAKGGAVGGAATAGVFGAGSYVSASSASLWEAAELGAFTAAAQDIATFGLGGVAVAGAIGAVGAGVRYLSLRRTPLPDPPPEPVALPPSGSAAREPMQRLRDAERTLHGAVEQLASVDSGSTAADAKGTADAAAAELRAVAARLQSVEGALEHAPDTERTELRDAIQRMRDELDEGVAEYGRLVAAAGRAVAASGAPEQRTLLQDATDRLAGLAEGLRELFGPGGPAAPPGSRR</sequence>
<keyword evidence="4" id="KW-1185">Reference proteome</keyword>
<feature type="transmembrane region" description="Helical" evidence="2">
    <location>
        <begin position="91"/>
        <end position="112"/>
    </location>
</feature>
<dbReference type="Proteomes" id="UP001564626">
    <property type="component" value="Unassembled WGS sequence"/>
</dbReference>
<reference evidence="3 4" key="1">
    <citation type="submission" date="2024-08" db="EMBL/GenBank/DDBJ databases">
        <title>Genome mining of Saccharopolyspora cebuensis PGLac3 from Nigerian medicinal plant.</title>
        <authorList>
            <person name="Ezeobiora C.E."/>
            <person name="Igbokwe N.H."/>
            <person name="Amin D.H."/>
            <person name="Mendie U.E."/>
        </authorList>
    </citation>
    <scope>NUCLEOTIDE SEQUENCE [LARGE SCALE GENOMIC DNA]</scope>
    <source>
        <strain evidence="3 4">PGLac3</strain>
    </source>
</reference>
<dbReference type="EMBL" id="JBGEHV010000038">
    <property type="protein sequence ID" value="MEY8041534.1"/>
    <property type="molecule type" value="Genomic_DNA"/>
</dbReference>
<keyword evidence="2" id="KW-0472">Membrane</keyword>
<feature type="compositionally biased region" description="Pro residues" evidence="1">
    <location>
        <begin position="122"/>
        <end position="132"/>
    </location>
</feature>
<evidence type="ECO:0000313" key="3">
    <source>
        <dbReference type="EMBL" id="MEY8041534.1"/>
    </source>
</evidence>
<gene>
    <name evidence="3" type="ORF">AB8O55_19180</name>
</gene>
<name>A0ABV4CLC0_9PSEU</name>
<dbReference type="Pfam" id="PF25587">
    <property type="entry name" value="Rv2743c"/>
    <property type="match status" value="1"/>
</dbReference>
<accession>A0ABV4CLC0</accession>
<evidence type="ECO:0000313" key="4">
    <source>
        <dbReference type="Proteomes" id="UP001564626"/>
    </source>
</evidence>
<dbReference type="RefSeq" id="WP_345355237.1">
    <property type="nucleotide sequence ID" value="NZ_BAABII010000001.1"/>
</dbReference>
<dbReference type="NCBIfam" id="NF047839">
    <property type="entry name" value="PspM_Rv2743c"/>
    <property type="match status" value="1"/>
</dbReference>
<feature type="region of interest" description="Disordered" evidence="1">
    <location>
        <begin position="120"/>
        <end position="143"/>
    </location>
</feature>
<comment type="caution">
    <text evidence="3">The sequence shown here is derived from an EMBL/GenBank/DDBJ whole genome shotgun (WGS) entry which is preliminary data.</text>
</comment>
<protein>
    <submittedName>
        <fullName evidence="3">Uncharacterized protein</fullName>
    </submittedName>
</protein>
<keyword evidence="2" id="KW-0812">Transmembrane</keyword>
<feature type="transmembrane region" description="Helical" evidence="2">
    <location>
        <begin position="50"/>
        <end position="71"/>
    </location>
</feature>
<organism evidence="3 4">
    <name type="scientific">Saccharopolyspora cebuensis</name>
    <dbReference type="NCBI Taxonomy" id="418759"/>
    <lineage>
        <taxon>Bacteria</taxon>
        <taxon>Bacillati</taxon>
        <taxon>Actinomycetota</taxon>
        <taxon>Actinomycetes</taxon>
        <taxon>Pseudonocardiales</taxon>
        <taxon>Pseudonocardiaceae</taxon>
        <taxon>Saccharopolyspora</taxon>
    </lineage>
</organism>
<proteinExistence type="predicted"/>
<evidence type="ECO:0000256" key="2">
    <source>
        <dbReference type="SAM" id="Phobius"/>
    </source>
</evidence>
<keyword evidence="2" id="KW-1133">Transmembrane helix</keyword>
<dbReference type="InterPro" id="IPR057952">
    <property type="entry name" value="Rv2743c-like"/>
</dbReference>